<keyword evidence="7" id="KW-1185">Reference proteome</keyword>
<sequence length="315" mass="34318">MRRRGIVEVMDLRIFTEPQQGASYDQLARLAIAAEELGYDAFFRSDHYLRMGDGDPSPGPTDAWTTLAGLARDTSRIRLGTLVSSATFRHPGVLAVQVAQVDAMSGGRVELGLGTGWFEAEHRAFGIPFPDKRFGLLEEQLEILTGLWQTPAGGSYSFSGQHYQLTDNPGLPKPVQTPLPIVVGGNGPRRTPRLAARYGAEYNQSFPGFEAIGPQIERVRGAMSEAGRDPEELVYSVALIAVVGRDEAEFERRAAVVGREPAELREHGLAGTPSEVVDRIGQLKADGISRIYLQCMDVDDLDMIELIAAEVAPQV</sequence>
<accession>A0A3N2BC90</accession>
<dbReference type="Proteomes" id="UP000280668">
    <property type="component" value="Unassembled WGS sequence"/>
</dbReference>
<feature type="domain" description="Luciferase-like" evidence="5">
    <location>
        <begin position="15"/>
        <end position="254"/>
    </location>
</feature>
<dbReference type="AlphaFoldDB" id="A0A3N2BC90"/>
<dbReference type="Gene3D" id="3.20.20.30">
    <property type="entry name" value="Luciferase-like domain"/>
    <property type="match status" value="1"/>
</dbReference>
<evidence type="ECO:0000256" key="1">
    <source>
        <dbReference type="ARBA" id="ARBA00022630"/>
    </source>
</evidence>
<organism evidence="6 7">
    <name type="scientific">Bogoriella caseilytica</name>
    <dbReference type="NCBI Taxonomy" id="56055"/>
    <lineage>
        <taxon>Bacteria</taxon>
        <taxon>Bacillati</taxon>
        <taxon>Actinomycetota</taxon>
        <taxon>Actinomycetes</taxon>
        <taxon>Micrococcales</taxon>
        <taxon>Bogoriellaceae</taxon>
        <taxon>Bogoriella</taxon>
    </lineage>
</organism>
<evidence type="ECO:0000259" key="5">
    <source>
        <dbReference type="Pfam" id="PF00296"/>
    </source>
</evidence>
<keyword evidence="3" id="KW-0560">Oxidoreductase</keyword>
<keyword evidence="4" id="KW-0503">Monooxygenase</keyword>
<dbReference type="PANTHER" id="PTHR42847:SF4">
    <property type="entry name" value="ALKANESULFONATE MONOOXYGENASE-RELATED"/>
    <property type="match status" value="1"/>
</dbReference>
<dbReference type="Pfam" id="PF00296">
    <property type="entry name" value="Bac_luciferase"/>
    <property type="match status" value="1"/>
</dbReference>
<reference evidence="6 7" key="1">
    <citation type="submission" date="2018-11" db="EMBL/GenBank/DDBJ databases">
        <title>Sequencing the genomes of 1000 actinobacteria strains.</title>
        <authorList>
            <person name="Klenk H.-P."/>
        </authorList>
    </citation>
    <scope>NUCLEOTIDE SEQUENCE [LARGE SCALE GENOMIC DNA]</scope>
    <source>
        <strain evidence="6 7">DSM 11294</strain>
    </source>
</reference>
<dbReference type="NCBIfam" id="TIGR03560">
    <property type="entry name" value="F420_Rv1855c"/>
    <property type="match status" value="1"/>
</dbReference>
<keyword evidence="1" id="KW-0285">Flavoprotein</keyword>
<evidence type="ECO:0000256" key="3">
    <source>
        <dbReference type="ARBA" id="ARBA00023002"/>
    </source>
</evidence>
<dbReference type="GO" id="GO:0008726">
    <property type="term" value="F:alkanesulfonate monooxygenase activity"/>
    <property type="evidence" value="ECO:0007669"/>
    <property type="project" value="TreeGrafter"/>
</dbReference>
<gene>
    <name evidence="6" type="ORF">EDD31_1242</name>
</gene>
<dbReference type="PANTHER" id="PTHR42847">
    <property type="entry name" value="ALKANESULFONATE MONOOXYGENASE"/>
    <property type="match status" value="1"/>
</dbReference>
<comment type="caution">
    <text evidence="6">The sequence shown here is derived from an EMBL/GenBank/DDBJ whole genome shotgun (WGS) entry which is preliminary data.</text>
</comment>
<dbReference type="InterPro" id="IPR036661">
    <property type="entry name" value="Luciferase-like_sf"/>
</dbReference>
<proteinExistence type="predicted"/>
<evidence type="ECO:0000313" key="6">
    <source>
        <dbReference type="EMBL" id="ROR72881.1"/>
    </source>
</evidence>
<dbReference type="EMBL" id="RKHK01000001">
    <property type="protein sequence ID" value="ROR72881.1"/>
    <property type="molecule type" value="Genomic_DNA"/>
</dbReference>
<name>A0A3N2BC90_9MICO</name>
<protein>
    <submittedName>
        <fullName evidence="6">F420-dependent oxidoreductase-like protein</fullName>
    </submittedName>
</protein>
<evidence type="ECO:0000256" key="4">
    <source>
        <dbReference type="ARBA" id="ARBA00023033"/>
    </source>
</evidence>
<dbReference type="GO" id="GO:0046306">
    <property type="term" value="P:alkanesulfonate catabolic process"/>
    <property type="evidence" value="ECO:0007669"/>
    <property type="project" value="TreeGrafter"/>
</dbReference>
<evidence type="ECO:0000256" key="2">
    <source>
        <dbReference type="ARBA" id="ARBA00022643"/>
    </source>
</evidence>
<dbReference type="InterPro" id="IPR011251">
    <property type="entry name" value="Luciferase-like_dom"/>
</dbReference>
<keyword evidence="2" id="KW-0288">FMN</keyword>
<dbReference type="InterPro" id="IPR019952">
    <property type="entry name" value="F420_OxRdatse_Rv1855c_pred"/>
</dbReference>
<dbReference type="SUPFAM" id="SSF51679">
    <property type="entry name" value="Bacterial luciferase-like"/>
    <property type="match status" value="1"/>
</dbReference>
<evidence type="ECO:0000313" key="7">
    <source>
        <dbReference type="Proteomes" id="UP000280668"/>
    </source>
</evidence>
<dbReference type="InterPro" id="IPR050172">
    <property type="entry name" value="SsuD_RutA_monooxygenase"/>
</dbReference>